<dbReference type="CDD" id="cd02181">
    <property type="entry name" value="GH16_fungal_Lam16A_glucanase"/>
    <property type="match status" value="1"/>
</dbReference>
<dbReference type="GO" id="GO:0009251">
    <property type="term" value="P:glucan catabolic process"/>
    <property type="evidence" value="ECO:0007669"/>
    <property type="project" value="TreeGrafter"/>
</dbReference>
<dbReference type="eggNOG" id="ENOG502SIDQ">
    <property type="taxonomic scope" value="Eukaryota"/>
</dbReference>
<dbReference type="InterPro" id="IPR013320">
    <property type="entry name" value="ConA-like_dom_sf"/>
</dbReference>
<dbReference type="InterPro" id="IPR050546">
    <property type="entry name" value="Glycosyl_Hydrlase_16"/>
</dbReference>
<dbReference type="HOGENOM" id="CLU_016972_0_2_1"/>
<dbReference type="OrthoDB" id="192832at2759"/>
<dbReference type="GO" id="GO:0004553">
    <property type="term" value="F:hydrolase activity, hydrolyzing O-glycosyl compounds"/>
    <property type="evidence" value="ECO:0007669"/>
    <property type="project" value="InterPro"/>
</dbReference>
<dbReference type="InterPro" id="IPR000757">
    <property type="entry name" value="Beta-glucanase-like"/>
</dbReference>
<proteinExistence type="predicted"/>
<dbReference type="KEGG" id="cci:CC1G_12093"/>
<gene>
    <name evidence="2" type="ORF">CC1G_12093</name>
</gene>
<dbReference type="Proteomes" id="UP000001861">
    <property type="component" value="Unassembled WGS sequence"/>
</dbReference>
<dbReference type="Pfam" id="PF26113">
    <property type="entry name" value="GH16_XgeA"/>
    <property type="match status" value="1"/>
</dbReference>
<protein>
    <submittedName>
        <fullName evidence="2">Glycosyl hydrolase family 16</fullName>
    </submittedName>
</protein>
<reference evidence="2 3" key="1">
    <citation type="journal article" date="2010" name="Proc. Natl. Acad. Sci. U.S.A.">
        <title>Insights into evolution of multicellular fungi from the assembled chromosomes of the mushroom Coprinopsis cinerea (Coprinus cinereus).</title>
        <authorList>
            <person name="Stajich J.E."/>
            <person name="Wilke S.K."/>
            <person name="Ahren D."/>
            <person name="Au C.H."/>
            <person name="Birren B.W."/>
            <person name="Borodovsky M."/>
            <person name="Burns C."/>
            <person name="Canback B."/>
            <person name="Casselton L.A."/>
            <person name="Cheng C.K."/>
            <person name="Deng J."/>
            <person name="Dietrich F.S."/>
            <person name="Fargo D.C."/>
            <person name="Farman M.L."/>
            <person name="Gathman A.C."/>
            <person name="Goldberg J."/>
            <person name="Guigo R."/>
            <person name="Hoegger P.J."/>
            <person name="Hooker J.B."/>
            <person name="Huggins A."/>
            <person name="James T.Y."/>
            <person name="Kamada T."/>
            <person name="Kilaru S."/>
            <person name="Kodira C."/>
            <person name="Kues U."/>
            <person name="Kupfer D."/>
            <person name="Kwan H.S."/>
            <person name="Lomsadze A."/>
            <person name="Li W."/>
            <person name="Lilly W.W."/>
            <person name="Ma L.J."/>
            <person name="Mackey A.J."/>
            <person name="Manning G."/>
            <person name="Martin F."/>
            <person name="Muraguchi H."/>
            <person name="Natvig D.O."/>
            <person name="Palmerini H."/>
            <person name="Ramesh M.A."/>
            <person name="Rehmeyer C.J."/>
            <person name="Roe B.A."/>
            <person name="Shenoy N."/>
            <person name="Stanke M."/>
            <person name="Ter-Hovhannisyan V."/>
            <person name="Tunlid A."/>
            <person name="Velagapudi R."/>
            <person name="Vision T.J."/>
            <person name="Zeng Q."/>
            <person name="Zolan M.E."/>
            <person name="Pukkila P.J."/>
        </authorList>
    </citation>
    <scope>NUCLEOTIDE SEQUENCE [LARGE SCALE GENOMIC DNA]</scope>
    <source>
        <strain evidence="3">Okayama-7 / 130 / ATCC MYA-4618 / FGSC 9003</strain>
    </source>
</reference>
<dbReference type="PANTHER" id="PTHR10963:SF24">
    <property type="entry name" value="GLYCOSIDASE C21B10.07-RELATED"/>
    <property type="match status" value="1"/>
</dbReference>
<dbReference type="VEuPathDB" id="FungiDB:CC1G_12093"/>
<dbReference type="SUPFAM" id="SSF49899">
    <property type="entry name" value="Concanavalin A-like lectins/glucanases"/>
    <property type="match status" value="1"/>
</dbReference>
<evidence type="ECO:0000259" key="1">
    <source>
        <dbReference type="PROSITE" id="PS51762"/>
    </source>
</evidence>
<sequence>MADDESSLFSCGRCCELVLEVALEPPRALFKFWSSLSCFTIPPRCVAIEPRNAFYDRNRDGSPFVWLLEDTYQGEDFLKNVNFFSGHHDPTRYVAREEAYQNRLAYVADNGNVILKADDTNQLPFGENRTSVRVNTVKDYSGGLFILDLDRAPWGCGIWPAWWSTAVGTGWPALGEIDIIEGVHDNQHNEMAWHTAEGCLLDTEEDFTGNVSIKHNGPATNCWAHLPGSNNVGCSITESSRSFFGPYFESQGGGVFAMKWDENGIAIWSFYRAAIPQDITNGTPNPSSWYKPSALLGPKKCDIEKYFRNHTIILNITFCGDWAGNTYEAAGCPGSCRERLMNPANFVNATWSIRSLKVYRKQLIHAEIHGGAVSALAG</sequence>
<feature type="domain" description="GH16" evidence="1">
    <location>
        <begin position="34"/>
        <end position="288"/>
    </location>
</feature>
<evidence type="ECO:0000313" key="2">
    <source>
        <dbReference type="EMBL" id="EAU91614.2"/>
    </source>
</evidence>
<dbReference type="EMBL" id="AACS02000003">
    <property type="protein sequence ID" value="EAU91614.2"/>
    <property type="molecule type" value="Genomic_DNA"/>
</dbReference>
<dbReference type="Gene3D" id="2.60.120.200">
    <property type="match status" value="1"/>
</dbReference>
<name>A8N5R1_COPC7</name>
<dbReference type="InParanoid" id="A8N5R1"/>
<comment type="caution">
    <text evidence="2">The sequence shown here is derived from an EMBL/GenBank/DDBJ whole genome shotgun (WGS) entry which is preliminary data.</text>
</comment>
<organism evidence="2 3">
    <name type="scientific">Coprinopsis cinerea (strain Okayama-7 / 130 / ATCC MYA-4618 / FGSC 9003)</name>
    <name type="common">Inky cap fungus</name>
    <name type="synonym">Hormographiella aspergillata</name>
    <dbReference type="NCBI Taxonomy" id="240176"/>
    <lineage>
        <taxon>Eukaryota</taxon>
        <taxon>Fungi</taxon>
        <taxon>Dikarya</taxon>
        <taxon>Basidiomycota</taxon>
        <taxon>Agaricomycotina</taxon>
        <taxon>Agaricomycetes</taxon>
        <taxon>Agaricomycetidae</taxon>
        <taxon>Agaricales</taxon>
        <taxon>Agaricineae</taxon>
        <taxon>Psathyrellaceae</taxon>
        <taxon>Coprinopsis</taxon>
    </lineage>
</organism>
<dbReference type="PROSITE" id="PS51762">
    <property type="entry name" value="GH16_2"/>
    <property type="match status" value="1"/>
</dbReference>
<evidence type="ECO:0000313" key="3">
    <source>
        <dbReference type="Proteomes" id="UP000001861"/>
    </source>
</evidence>
<keyword evidence="2" id="KW-0378">Hydrolase</keyword>
<dbReference type="GeneID" id="6006643"/>
<dbReference type="PANTHER" id="PTHR10963">
    <property type="entry name" value="GLYCOSYL HYDROLASE-RELATED"/>
    <property type="match status" value="1"/>
</dbReference>
<dbReference type="AlphaFoldDB" id="A8N5R1"/>
<dbReference type="OMA" id="DEAYWDI"/>
<keyword evidence="3" id="KW-1185">Reference proteome</keyword>
<dbReference type="RefSeq" id="XP_001830206.2">
    <property type="nucleotide sequence ID" value="XM_001830154.2"/>
</dbReference>
<accession>A8N5R1</accession>